<sequence>MNNFSFGRTGQWSLLRPDMAPGTGLTFASMRPGKWPARIGDNSGQRPLLEVHSDLTLDPHLCLSMGPQKHAGCAENRTQQQPHAIRVPSLPWNIPLKEKLYPADYG</sequence>
<accession>A0A9P3LWX7</accession>
<name>A0A9P3LWX7_9FUNG</name>
<protein>
    <submittedName>
        <fullName evidence="1">Uncharacterized protein</fullName>
    </submittedName>
</protein>
<organism evidence="1 2">
    <name type="scientific">Entomortierella parvispora</name>
    <dbReference type="NCBI Taxonomy" id="205924"/>
    <lineage>
        <taxon>Eukaryota</taxon>
        <taxon>Fungi</taxon>
        <taxon>Fungi incertae sedis</taxon>
        <taxon>Mucoromycota</taxon>
        <taxon>Mortierellomycotina</taxon>
        <taxon>Mortierellomycetes</taxon>
        <taxon>Mortierellales</taxon>
        <taxon>Mortierellaceae</taxon>
        <taxon>Entomortierella</taxon>
    </lineage>
</organism>
<reference evidence="1" key="1">
    <citation type="submission" date="2021-11" db="EMBL/GenBank/DDBJ databases">
        <authorList>
            <person name="Herlambang A."/>
            <person name="Guo Y."/>
            <person name="Takashima Y."/>
            <person name="Nishizawa T."/>
        </authorList>
    </citation>
    <scope>NUCLEOTIDE SEQUENCE</scope>
    <source>
        <strain evidence="1">E1425</strain>
    </source>
</reference>
<gene>
    <name evidence="1" type="ORF">EMPS_05613</name>
</gene>
<proteinExistence type="predicted"/>
<evidence type="ECO:0000313" key="1">
    <source>
        <dbReference type="EMBL" id="GJJ73255.1"/>
    </source>
</evidence>
<dbReference type="EMBL" id="BQFW01000007">
    <property type="protein sequence ID" value="GJJ73255.1"/>
    <property type="molecule type" value="Genomic_DNA"/>
</dbReference>
<comment type="caution">
    <text evidence="1">The sequence shown here is derived from an EMBL/GenBank/DDBJ whole genome shotgun (WGS) entry which is preliminary data.</text>
</comment>
<evidence type="ECO:0000313" key="2">
    <source>
        <dbReference type="Proteomes" id="UP000827284"/>
    </source>
</evidence>
<dbReference type="Proteomes" id="UP000827284">
    <property type="component" value="Unassembled WGS sequence"/>
</dbReference>
<keyword evidence="2" id="KW-1185">Reference proteome</keyword>
<dbReference type="AlphaFoldDB" id="A0A9P3LWX7"/>
<reference evidence="1" key="2">
    <citation type="journal article" date="2022" name="Microbiol. Resour. Announc.">
        <title>Whole-Genome Sequence of Entomortierella parvispora E1425, a Mucoromycotan Fungus Associated with Burkholderiaceae-Related Endosymbiotic Bacteria.</title>
        <authorList>
            <person name="Herlambang A."/>
            <person name="Guo Y."/>
            <person name="Takashima Y."/>
            <person name="Narisawa K."/>
            <person name="Ohta H."/>
            <person name="Nishizawa T."/>
        </authorList>
    </citation>
    <scope>NUCLEOTIDE SEQUENCE</scope>
    <source>
        <strain evidence="1">E1425</strain>
    </source>
</reference>